<organism evidence="3 4">
    <name type="scientific">Ancylostoma ceylanicum</name>
    <dbReference type="NCBI Taxonomy" id="53326"/>
    <lineage>
        <taxon>Eukaryota</taxon>
        <taxon>Metazoa</taxon>
        <taxon>Ecdysozoa</taxon>
        <taxon>Nematoda</taxon>
        <taxon>Chromadorea</taxon>
        <taxon>Rhabditida</taxon>
        <taxon>Rhabditina</taxon>
        <taxon>Rhabditomorpha</taxon>
        <taxon>Strongyloidea</taxon>
        <taxon>Ancylostomatidae</taxon>
        <taxon>Ancylostomatinae</taxon>
        <taxon>Ancylostoma</taxon>
    </lineage>
</organism>
<feature type="transmembrane region" description="Helical" evidence="2">
    <location>
        <begin position="119"/>
        <end position="137"/>
    </location>
</feature>
<keyword evidence="4" id="KW-1185">Reference proteome</keyword>
<protein>
    <submittedName>
        <fullName evidence="3">Uncharacterized protein</fullName>
    </submittedName>
</protein>
<evidence type="ECO:0000256" key="2">
    <source>
        <dbReference type="SAM" id="Phobius"/>
    </source>
</evidence>
<sequence length="138" mass="15188">MEVTEVEVHRRPQNVDDDENRSGDESPPIGIGSGQVSQRESSVNPLAPKPATPSPQRGSDDNVGGGHVNPVSVDDEEPEEQPRSSAAVTRSQCEIEIEPGKFVVLFVASDNRRELAKKFTLYVLFTYLFCSFIVVILF</sequence>
<comment type="caution">
    <text evidence="3">The sequence shown here is derived from an EMBL/GenBank/DDBJ whole genome shotgun (WGS) entry which is preliminary data.</text>
</comment>
<dbReference type="AlphaFoldDB" id="A0A016TU82"/>
<feature type="region of interest" description="Disordered" evidence="1">
    <location>
        <begin position="1"/>
        <end position="91"/>
    </location>
</feature>
<keyword evidence="2" id="KW-0812">Transmembrane</keyword>
<feature type="compositionally biased region" description="Polar residues" evidence="1">
    <location>
        <begin position="34"/>
        <end position="44"/>
    </location>
</feature>
<evidence type="ECO:0000256" key="1">
    <source>
        <dbReference type="SAM" id="MobiDB-lite"/>
    </source>
</evidence>
<feature type="compositionally biased region" description="Basic and acidic residues" evidence="1">
    <location>
        <begin position="1"/>
        <end position="24"/>
    </location>
</feature>
<keyword evidence="2" id="KW-0472">Membrane</keyword>
<dbReference type="OrthoDB" id="5875567at2759"/>
<proteinExistence type="predicted"/>
<dbReference type="EMBL" id="JARK01001415">
    <property type="protein sequence ID" value="EYC05963.1"/>
    <property type="molecule type" value="Genomic_DNA"/>
</dbReference>
<gene>
    <name evidence="3" type="primary">Acey_s0079.g1276</name>
    <name evidence="3" type="ORF">Y032_0079g1276</name>
</gene>
<evidence type="ECO:0000313" key="3">
    <source>
        <dbReference type="EMBL" id="EYC05963.1"/>
    </source>
</evidence>
<dbReference type="Proteomes" id="UP000024635">
    <property type="component" value="Unassembled WGS sequence"/>
</dbReference>
<name>A0A016TU82_9BILA</name>
<keyword evidence="2" id="KW-1133">Transmembrane helix</keyword>
<evidence type="ECO:0000313" key="4">
    <source>
        <dbReference type="Proteomes" id="UP000024635"/>
    </source>
</evidence>
<reference evidence="4" key="1">
    <citation type="journal article" date="2015" name="Nat. Genet.">
        <title>The genome and transcriptome of the zoonotic hookworm Ancylostoma ceylanicum identify infection-specific gene families.</title>
        <authorList>
            <person name="Schwarz E.M."/>
            <person name="Hu Y."/>
            <person name="Antoshechkin I."/>
            <person name="Miller M.M."/>
            <person name="Sternberg P.W."/>
            <person name="Aroian R.V."/>
        </authorList>
    </citation>
    <scope>NUCLEOTIDE SEQUENCE</scope>
    <source>
        <strain evidence="4">HY135</strain>
    </source>
</reference>
<accession>A0A016TU82</accession>